<sequence length="69" mass="7628">MIKLKLKFKIFQLTSNRSGMLKIISEFVTTNKFSRGIRDAAKAASPLVIMKTDVFATASWTSSMKSSPA</sequence>
<dbReference type="HOGENOM" id="CLU_2775177_0_0_1"/>
<keyword evidence="2" id="KW-1185">Reference proteome</keyword>
<reference evidence="1" key="4">
    <citation type="submission" date="2025-09" db="UniProtKB">
        <authorList>
            <consortium name="Ensembl"/>
        </authorList>
    </citation>
    <scope>IDENTIFICATION</scope>
</reference>
<name>H2XWN9_CIOIN</name>
<protein>
    <submittedName>
        <fullName evidence="1">Uncharacterized protein</fullName>
    </submittedName>
</protein>
<reference evidence="1" key="2">
    <citation type="journal article" date="2008" name="Genome Biol.">
        <title>Improved genome assembly and evidence-based global gene model set for the chordate Ciona intestinalis: new insight into intron and operon populations.</title>
        <authorList>
            <person name="Satou Y."/>
            <person name="Mineta K."/>
            <person name="Ogasawara M."/>
            <person name="Sasakura Y."/>
            <person name="Shoguchi E."/>
            <person name="Ueno K."/>
            <person name="Yamada L."/>
            <person name="Matsumoto J."/>
            <person name="Wasserscheid J."/>
            <person name="Dewar K."/>
            <person name="Wiley G.B."/>
            <person name="Macmil S.L."/>
            <person name="Roe B.A."/>
            <person name="Zeller R.W."/>
            <person name="Hastings K.E."/>
            <person name="Lemaire P."/>
            <person name="Lindquist E."/>
            <person name="Endo T."/>
            <person name="Hotta K."/>
            <person name="Inaba K."/>
        </authorList>
    </citation>
    <scope>NUCLEOTIDE SEQUENCE [LARGE SCALE GENOMIC DNA]</scope>
    <source>
        <strain evidence="1">wild type</strain>
    </source>
</reference>
<dbReference type="Ensembl" id="ENSCINT00000034157.1">
    <property type="protein sequence ID" value="ENSCINP00000034073.1"/>
    <property type="gene ID" value="ENSCING00000021071.1"/>
</dbReference>
<evidence type="ECO:0000313" key="1">
    <source>
        <dbReference type="Ensembl" id="ENSCINP00000034073.1"/>
    </source>
</evidence>
<dbReference type="InParanoid" id="H2XWN9"/>
<dbReference type="AlphaFoldDB" id="H2XWN9"/>
<dbReference type="EMBL" id="EAAA01002720">
    <property type="status" value="NOT_ANNOTATED_CDS"/>
    <property type="molecule type" value="Genomic_DNA"/>
</dbReference>
<dbReference type="Proteomes" id="UP000008144">
    <property type="component" value="Chromosome 8"/>
</dbReference>
<reference evidence="2" key="1">
    <citation type="journal article" date="2002" name="Science">
        <title>The draft genome of Ciona intestinalis: insights into chordate and vertebrate origins.</title>
        <authorList>
            <person name="Dehal P."/>
            <person name="Satou Y."/>
            <person name="Campbell R.K."/>
            <person name="Chapman J."/>
            <person name="Degnan B."/>
            <person name="De Tomaso A."/>
            <person name="Davidson B."/>
            <person name="Di Gregorio A."/>
            <person name="Gelpke M."/>
            <person name="Goodstein D.M."/>
            <person name="Harafuji N."/>
            <person name="Hastings K.E."/>
            <person name="Ho I."/>
            <person name="Hotta K."/>
            <person name="Huang W."/>
            <person name="Kawashima T."/>
            <person name="Lemaire P."/>
            <person name="Martinez D."/>
            <person name="Meinertzhagen I.A."/>
            <person name="Necula S."/>
            <person name="Nonaka M."/>
            <person name="Putnam N."/>
            <person name="Rash S."/>
            <person name="Saiga H."/>
            <person name="Satake M."/>
            <person name="Terry A."/>
            <person name="Yamada L."/>
            <person name="Wang H.G."/>
            <person name="Awazu S."/>
            <person name="Azumi K."/>
            <person name="Boore J."/>
            <person name="Branno M."/>
            <person name="Chin-Bow S."/>
            <person name="DeSantis R."/>
            <person name="Doyle S."/>
            <person name="Francino P."/>
            <person name="Keys D.N."/>
            <person name="Haga S."/>
            <person name="Hayashi H."/>
            <person name="Hino K."/>
            <person name="Imai K.S."/>
            <person name="Inaba K."/>
            <person name="Kano S."/>
            <person name="Kobayashi K."/>
            <person name="Kobayashi M."/>
            <person name="Lee B.I."/>
            <person name="Makabe K.W."/>
            <person name="Manohar C."/>
            <person name="Matassi G."/>
            <person name="Medina M."/>
            <person name="Mochizuki Y."/>
            <person name="Mount S."/>
            <person name="Morishita T."/>
            <person name="Miura S."/>
            <person name="Nakayama A."/>
            <person name="Nishizaka S."/>
            <person name="Nomoto H."/>
            <person name="Ohta F."/>
            <person name="Oishi K."/>
            <person name="Rigoutsos I."/>
            <person name="Sano M."/>
            <person name="Sasaki A."/>
            <person name="Sasakura Y."/>
            <person name="Shoguchi E."/>
            <person name="Shin-i T."/>
            <person name="Spagnuolo A."/>
            <person name="Stainier D."/>
            <person name="Suzuki M.M."/>
            <person name="Tassy O."/>
            <person name="Takatori N."/>
            <person name="Tokuoka M."/>
            <person name="Yagi K."/>
            <person name="Yoshizaki F."/>
            <person name="Wada S."/>
            <person name="Zhang C."/>
            <person name="Hyatt P.D."/>
            <person name="Larimer F."/>
            <person name="Detter C."/>
            <person name="Doggett N."/>
            <person name="Glavina T."/>
            <person name="Hawkins T."/>
            <person name="Richardson P."/>
            <person name="Lucas S."/>
            <person name="Kohara Y."/>
            <person name="Levine M."/>
            <person name="Satoh N."/>
            <person name="Rokhsar D.S."/>
        </authorList>
    </citation>
    <scope>NUCLEOTIDE SEQUENCE [LARGE SCALE GENOMIC DNA]</scope>
</reference>
<reference evidence="1" key="3">
    <citation type="submission" date="2025-08" db="UniProtKB">
        <authorList>
            <consortium name="Ensembl"/>
        </authorList>
    </citation>
    <scope>IDENTIFICATION</scope>
</reference>
<accession>H2XWN9</accession>
<evidence type="ECO:0000313" key="2">
    <source>
        <dbReference type="Proteomes" id="UP000008144"/>
    </source>
</evidence>
<organism evidence="1 2">
    <name type="scientific">Ciona intestinalis</name>
    <name type="common">Transparent sea squirt</name>
    <name type="synonym">Ascidia intestinalis</name>
    <dbReference type="NCBI Taxonomy" id="7719"/>
    <lineage>
        <taxon>Eukaryota</taxon>
        <taxon>Metazoa</taxon>
        <taxon>Chordata</taxon>
        <taxon>Tunicata</taxon>
        <taxon>Ascidiacea</taxon>
        <taxon>Phlebobranchia</taxon>
        <taxon>Cionidae</taxon>
        <taxon>Ciona</taxon>
    </lineage>
</organism>
<proteinExistence type="predicted"/>